<sequence>MDNKADNTKDSNLQKAQRRMLEILKDVDKMCRENHISYWLDSGTLLGAARHKGFIPWDDDIDIVMPRADYERFKLIAKEKLPKHLFLQTNYSDLEYDMLWTKVRDNNSEIVEYKIGNYHNGLFIDIFPMDDYTDTDKYLKYKKKFNSTYRTLILVKEPFEKVKSKKIFIKNIIKFFAKVVLFPFTFMEKKKVFDYIYNKRDKYIEKSKGTDNDIIGYSMEVAYWNFYTEKKNIFPLTEIQFEDGIFYAPGNYDAYLTKLFGNYMELPPENERIPHNLELIIKE</sequence>
<gene>
    <name evidence="2" type="ORF">BD821_11646</name>
</gene>
<dbReference type="GO" id="GO:0009100">
    <property type="term" value="P:glycoprotein metabolic process"/>
    <property type="evidence" value="ECO:0007669"/>
    <property type="project" value="UniProtKB-ARBA"/>
</dbReference>
<dbReference type="RefSeq" id="WP_104410460.1">
    <property type="nucleotide sequence ID" value="NZ_PTIS01000016.1"/>
</dbReference>
<evidence type="ECO:0000313" key="2">
    <source>
        <dbReference type="EMBL" id="PPK46399.1"/>
    </source>
</evidence>
<dbReference type="EMBL" id="PTIS01000016">
    <property type="protein sequence ID" value="PPK46399.1"/>
    <property type="molecule type" value="Genomic_DNA"/>
</dbReference>
<comment type="caution">
    <text evidence="2">The sequence shown here is derived from an EMBL/GenBank/DDBJ whole genome shotgun (WGS) entry which is preliminary data.</text>
</comment>
<dbReference type="GO" id="GO:0016740">
    <property type="term" value="F:transferase activity"/>
    <property type="evidence" value="ECO:0007669"/>
    <property type="project" value="UniProtKB-KW"/>
</dbReference>
<evidence type="ECO:0000259" key="1">
    <source>
        <dbReference type="Pfam" id="PF04991"/>
    </source>
</evidence>
<dbReference type="AlphaFoldDB" id="A0A2S6FVT8"/>
<feature type="domain" description="LicD/FKTN/FKRP nucleotidyltransferase" evidence="1">
    <location>
        <begin position="31"/>
        <end position="261"/>
    </location>
</feature>
<dbReference type="OrthoDB" id="9786100at2"/>
<dbReference type="Pfam" id="PF04991">
    <property type="entry name" value="LicD"/>
    <property type="match status" value="1"/>
</dbReference>
<protein>
    <submittedName>
        <fullName evidence="2">Lipopolysaccharide cholinephosphotransferase</fullName>
    </submittedName>
</protein>
<dbReference type="Proteomes" id="UP000239863">
    <property type="component" value="Unassembled WGS sequence"/>
</dbReference>
<accession>A0A2S6FVT8</accession>
<organism evidence="2 3">
    <name type="scientific">Clostridium algidicarnis DSM 15099</name>
    <dbReference type="NCBI Taxonomy" id="1121295"/>
    <lineage>
        <taxon>Bacteria</taxon>
        <taxon>Bacillati</taxon>
        <taxon>Bacillota</taxon>
        <taxon>Clostridia</taxon>
        <taxon>Eubacteriales</taxon>
        <taxon>Clostridiaceae</taxon>
        <taxon>Clostridium</taxon>
    </lineage>
</organism>
<proteinExistence type="predicted"/>
<name>A0A2S6FVT8_9CLOT</name>
<dbReference type="PANTHER" id="PTHR43404">
    <property type="entry name" value="LIPOPOLYSACCHARIDE CHOLINEPHOSPHOTRANSFERASE LICD"/>
    <property type="match status" value="1"/>
</dbReference>
<evidence type="ECO:0000313" key="3">
    <source>
        <dbReference type="Proteomes" id="UP000239863"/>
    </source>
</evidence>
<dbReference type="STRING" id="37659.GCA_000703125_01387"/>
<dbReference type="PANTHER" id="PTHR43404:SF2">
    <property type="entry name" value="LIPOPOLYSACCHARIDE CHOLINEPHOSPHOTRANSFERASE LICD"/>
    <property type="match status" value="1"/>
</dbReference>
<keyword evidence="2" id="KW-0808">Transferase</keyword>
<dbReference type="InterPro" id="IPR052942">
    <property type="entry name" value="LPS_cholinephosphotransferase"/>
</dbReference>
<dbReference type="InterPro" id="IPR007074">
    <property type="entry name" value="LicD/FKTN/FKRP_NTP_transf"/>
</dbReference>
<reference evidence="2 3" key="1">
    <citation type="submission" date="2018-02" db="EMBL/GenBank/DDBJ databases">
        <title>Genomic Encyclopedia of Archaeal and Bacterial Type Strains, Phase II (KMG-II): from individual species to whole genera.</title>
        <authorList>
            <person name="Goeker M."/>
        </authorList>
    </citation>
    <scope>NUCLEOTIDE SEQUENCE [LARGE SCALE GENOMIC DNA]</scope>
    <source>
        <strain evidence="2 3">DSM 15099</strain>
    </source>
</reference>